<reference evidence="3" key="1">
    <citation type="submission" date="2020-08" db="EMBL/GenBank/DDBJ databases">
        <title>Genome public.</title>
        <authorList>
            <person name="Liu C."/>
            <person name="Sun Q."/>
        </authorList>
    </citation>
    <scope>NUCLEOTIDE SEQUENCE</scope>
    <source>
        <strain evidence="3">NSJ-23</strain>
    </source>
</reference>
<name>A0A8J6M6F0_9FIRM</name>
<dbReference type="GO" id="GO:0005829">
    <property type="term" value="C:cytosol"/>
    <property type="evidence" value="ECO:0007669"/>
    <property type="project" value="TreeGrafter"/>
</dbReference>
<comment type="caution">
    <text evidence="3">The sequence shown here is derived from an EMBL/GenBank/DDBJ whole genome shotgun (WGS) entry which is preliminary data.</text>
</comment>
<dbReference type="SMART" id="SM00530">
    <property type="entry name" value="HTH_XRE"/>
    <property type="match status" value="1"/>
</dbReference>
<dbReference type="Gene3D" id="1.10.260.40">
    <property type="entry name" value="lambda repressor-like DNA-binding domains"/>
    <property type="match status" value="1"/>
</dbReference>
<evidence type="ECO:0000313" key="4">
    <source>
        <dbReference type="Proteomes" id="UP000628736"/>
    </source>
</evidence>
<dbReference type="RefSeq" id="WP_147572047.1">
    <property type="nucleotide sequence ID" value="NZ_JACOPO010000001.1"/>
</dbReference>
<dbReference type="AlphaFoldDB" id="A0A8J6M6F0"/>
<accession>A0A8J6M6F0</accession>
<dbReference type="EMBL" id="JACOPO010000001">
    <property type="protein sequence ID" value="MBC5721628.1"/>
    <property type="molecule type" value="Genomic_DNA"/>
</dbReference>
<proteinExistence type="predicted"/>
<keyword evidence="1" id="KW-0238">DNA-binding</keyword>
<dbReference type="PANTHER" id="PTHR46797:SF1">
    <property type="entry name" value="METHYLPHOSPHONATE SYNTHASE"/>
    <property type="match status" value="1"/>
</dbReference>
<evidence type="ECO:0000259" key="2">
    <source>
        <dbReference type="PROSITE" id="PS50943"/>
    </source>
</evidence>
<dbReference type="SUPFAM" id="SSF47413">
    <property type="entry name" value="lambda repressor-like DNA-binding domains"/>
    <property type="match status" value="1"/>
</dbReference>
<sequence length="112" mass="12572">MDDATLAVVIGDNIRRYRERANLTQGQLAEQAGVGTAFISRVERGEKMMKLKTLYAIADALQVGFDALVYQEHHNVSSQNIIKMLSNKSPEFISGVEQLVRVCIDQFDKEDL</sequence>
<dbReference type="InterPro" id="IPR050807">
    <property type="entry name" value="TransReg_Diox_bact_type"/>
</dbReference>
<dbReference type="PANTHER" id="PTHR46797">
    <property type="entry name" value="HTH-TYPE TRANSCRIPTIONAL REGULATOR"/>
    <property type="match status" value="1"/>
</dbReference>
<feature type="domain" description="HTH cro/C1-type" evidence="2">
    <location>
        <begin position="14"/>
        <end position="68"/>
    </location>
</feature>
<dbReference type="Pfam" id="PF01381">
    <property type="entry name" value="HTH_3"/>
    <property type="match status" value="1"/>
</dbReference>
<protein>
    <submittedName>
        <fullName evidence="3">Helix-turn-helix transcriptional regulator</fullName>
    </submittedName>
</protein>
<dbReference type="CDD" id="cd00093">
    <property type="entry name" value="HTH_XRE"/>
    <property type="match status" value="1"/>
</dbReference>
<evidence type="ECO:0000256" key="1">
    <source>
        <dbReference type="ARBA" id="ARBA00023125"/>
    </source>
</evidence>
<evidence type="ECO:0000313" key="3">
    <source>
        <dbReference type="EMBL" id="MBC5721628.1"/>
    </source>
</evidence>
<organism evidence="3 4">
    <name type="scientific">Flintibacter hominis</name>
    <dbReference type="NCBI Taxonomy" id="2763048"/>
    <lineage>
        <taxon>Bacteria</taxon>
        <taxon>Bacillati</taxon>
        <taxon>Bacillota</taxon>
        <taxon>Clostridia</taxon>
        <taxon>Eubacteriales</taxon>
        <taxon>Flintibacter</taxon>
    </lineage>
</organism>
<keyword evidence="4" id="KW-1185">Reference proteome</keyword>
<dbReference type="InterPro" id="IPR010982">
    <property type="entry name" value="Lambda_DNA-bd_dom_sf"/>
</dbReference>
<dbReference type="GO" id="GO:0003677">
    <property type="term" value="F:DNA binding"/>
    <property type="evidence" value="ECO:0007669"/>
    <property type="project" value="UniProtKB-KW"/>
</dbReference>
<dbReference type="PROSITE" id="PS50943">
    <property type="entry name" value="HTH_CROC1"/>
    <property type="match status" value="1"/>
</dbReference>
<dbReference type="GO" id="GO:0003700">
    <property type="term" value="F:DNA-binding transcription factor activity"/>
    <property type="evidence" value="ECO:0007669"/>
    <property type="project" value="TreeGrafter"/>
</dbReference>
<gene>
    <name evidence="3" type="ORF">H8S11_02160</name>
</gene>
<dbReference type="Proteomes" id="UP000628736">
    <property type="component" value="Unassembled WGS sequence"/>
</dbReference>
<dbReference type="InterPro" id="IPR001387">
    <property type="entry name" value="Cro/C1-type_HTH"/>
</dbReference>